<evidence type="ECO:0000256" key="10">
    <source>
        <dbReference type="ARBA" id="ARBA00023128"/>
    </source>
</evidence>
<evidence type="ECO:0000256" key="4">
    <source>
        <dbReference type="ARBA" id="ARBA00022448"/>
    </source>
</evidence>
<keyword evidence="4 12" id="KW-0813">Transport</keyword>
<evidence type="ECO:0000256" key="7">
    <source>
        <dbReference type="ARBA" id="ARBA00022781"/>
    </source>
</evidence>
<comment type="subunit">
    <text evidence="3">F-type ATPases have 2 components, CF(1) - the catalytic core - and CF(0) - the membrane proton channel.</text>
</comment>
<name>A0A3G1GPJ4_CHRHR</name>
<dbReference type="GO" id="GO:0015986">
    <property type="term" value="P:proton motive force-driven ATP synthesis"/>
    <property type="evidence" value="ECO:0007669"/>
    <property type="project" value="InterPro"/>
</dbReference>
<evidence type="ECO:0000256" key="2">
    <source>
        <dbReference type="ARBA" id="ARBA00008892"/>
    </source>
</evidence>
<comment type="similarity">
    <text evidence="2 12">Belongs to the ATPase protein 8 family.</text>
</comment>
<keyword evidence="8 13" id="KW-1133">Transmembrane helix</keyword>
<keyword evidence="9 12" id="KW-0406">Ion transport</keyword>
<dbReference type="GO" id="GO:0045259">
    <property type="term" value="C:proton-transporting ATP synthase complex"/>
    <property type="evidence" value="ECO:0007669"/>
    <property type="project" value="UniProtKB-KW"/>
</dbReference>
<geneLocation type="mitochondrion" evidence="14"/>
<evidence type="ECO:0000256" key="12">
    <source>
        <dbReference type="RuleBase" id="RU003661"/>
    </source>
</evidence>
<keyword evidence="5 12" id="KW-0138">CF(0)</keyword>
<evidence type="ECO:0000256" key="9">
    <source>
        <dbReference type="ARBA" id="ARBA00023065"/>
    </source>
</evidence>
<evidence type="ECO:0000256" key="3">
    <source>
        <dbReference type="ARBA" id="ARBA00011291"/>
    </source>
</evidence>
<dbReference type="AlphaFoldDB" id="A0A3G1GPJ4"/>
<dbReference type="GO" id="GO:0015078">
    <property type="term" value="F:proton transmembrane transporter activity"/>
    <property type="evidence" value="ECO:0007669"/>
    <property type="project" value="InterPro"/>
</dbReference>
<organism evidence="14">
    <name type="scientific">Chrysolina herbacea</name>
    <name type="common">Mint leaf beetle</name>
    <name type="synonym">Chrysomela herbacea</name>
    <dbReference type="NCBI Taxonomy" id="75521"/>
    <lineage>
        <taxon>Eukaryota</taxon>
        <taxon>Metazoa</taxon>
        <taxon>Ecdysozoa</taxon>
        <taxon>Arthropoda</taxon>
        <taxon>Hexapoda</taxon>
        <taxon>Insecta</taxon>
        <taxon>Pterygota</taxon>
        <taxon>Neoptera</taxon>
        <taxon>Endopterygota</taxon>
        <taxon>Coleoptera</taxon>
        <taxon>Polyphaga</taxon>
        <taxon>Cucujiformia</taxon>
        <taxon>Chrysomeloidea</taxon>
        <taxon>Chrysomelidae</taxon>
        <taxon>Chrysomelinae</taxon>
        <taxon>Chrysomelini</taxon>
        <taxon>Chrysolina</taxon>
    </lineage>
</organism>
<keyword evidence="6 12" id="KW-0812">Transmembrane</keyword>
<evidence type="ECO:0000256" key="8">
    <source>
        <dbReference type="ARBA" id="ARBA00022989"/>
    </source>
</evidence>
<dbReference type="InterPro" id="IPR001421">
    <property type="entry name" value="ATP8_metazoa"/>
</dbReference>
<feature type="transmembrane region" description="Helical" evidence="13">
    <location>
        <begin position="12"/>
        <end position="33"/>
    </location>
</feature>
<dbReference type="GO" id="GO:0031966">
    <property type="term" value="C:mitochondrial membrane"/>
    <property type="evidence" value="ECO:0007669"/>
    <property type="project" value="UniProtKB-SubCell"/>
</dbReference>
<accession>A0A3G1GPJ4</accession>
<protein>
    <recommendedName>
        <fullName evidence="12">ATP synthase complex subunit 8</fullName>
    </recommendedName>
</protein>
<evidence type="ECO:0000256" key="13">
    <source>
        <dbReference type="SAM" id="Phobius"/>
    </source>
</evidence>
<evidence type="ECO:0000313" key="14">
    <source>
        <dbReference type="EMBL" id="APX39718.1"/>
    </source>
</evidence>
<dbReference type="Pfam" id="PF00895">
    <property type="entry name" value="ATP-synt_8"/>
    <property type="match status" value="1"/>
</dbReference>
<gene>
    <name evidence="14" type="primary">atp8</name>
</gene>
<evidence type="ECO:0000256" key="11">
    <source>
        <dbReference type="ARBA" id="ARBA00023136"/>
    </source>
</evidence>
<proteinExistence type="inferred from homology"/>
<reference evidence="14" key="1">
    <citation type="journal article" date="2015" name="Methods Ecol Evol 6">
        <title>Validating the power of mitochondrial metagenomics for community ecology and phylogenetics of complex assemblages.</title>
        <authorList>
            <person name="Gomez-Rodriguez C."/>
            <person name="Crampton-Platt A."/>
            <person name="Timmermans M.J.T.N."/>
            <person name="Baselga A."/>
            <person name="Vogler A.P."/>
        </authorList>
    </citation>
    <scope>NUCLEOTIDE SEQUENCE</scope>
</reference>
<evidence type="ECO:0000256" key="5">
    <source>
        <dbReference type="ARBA" id="ARBA00022547"/>
    </source>
</evidence>
<evidence type="ECO:0000256" key="1">
    <source>
        <dbReference type="ARBA" id="ARBA00004304"/>
    </source>
</evidence>
<evidence type="ECO:0000256" key="6">
    <source>
        <dbReference type="ARBA" id="ARBA00022692"/>
    </source>
</evidence>
<dbReference type="EMBL" id="KX943413">
    <property type="protein sequence ID" value="APX39718.1"/>
    <property type="molecule type" value="Genomic_DNA"/>
</dbReference>
<keyword evidence="10 12" id="KW-0496">Mitochondrion</keyword>
<sequence length="51" mass="6477">MPQMMPLNWLALFFMFIILFIVFNIINYFNFFYSSKFNITYKKSLTYNWKW</sequence>
<comment type="subcellular location">
    <subcellularLocation>
        <location evidence="1 12">Mitochondrion membrane</location>
        <topology evidence="1 12">Single-pass membrane protein</topology>
    </subcellularLocation>
</comment>
<keyword evidence="7 12" id="KW-0375">Hydrogen ion transport</keyword>
<keyword evidence="11 13" id="KW-0472">Membrane</keyword>